<comment type="subcellular location">
    <subcellularLocation>
        <location evidence="1">Cell membrane</location>
        <topology evidence="1">Single-pass type I membrane protein</topology>
    </subcellularLocation>
</comment>
<dbReference type="SMART" id="SM00423">
    <property type="entry name" value="PSI"/>
    <property type="match status" value="1"/>
</dbReference>
<evidence type="ECO:0000256" key="10">
    <source>
        <dbReference type="ARBA" id="ARBA00023157"/>
    </source>
</evidence>
<dbReference type="Pfam" id="PF08337">
    <property type="entry name" value="Plexin_cytopl"/>
    <property type="match status" value="1"/>
</dbReference>
<feature type="domain" description="PSI" evidence="18">
    <location>
        <begin position="453"/>
        <end position="517"/>
    </location>
</feature>
<evidence type="ECO:0000256" key="4">
    <source>
        <dbReference type="ARBA" id="ARBA00022692"/>
    </source>
</evidence>
<dbReference type="FunFam" id="1.10.506.10:FF:000005">
    <property type="entry name" value="Plexin A1"/>
    <property type="match status" value="1"/>
</dbReference>
<keyword evidence="4 17" id="KW-0812">Transmembrane</keyword>
<evidence type="ECO:0000256" key="6">
    <source>
        <dbReference type="ARBA" id="ARBA00022737"/>
    </source>
</evidence>
<evidence type="ECO:0000256" key="15">
    <source>
        <dbReference type="SAM" id="Coils"/>
    </source>
</evidence>
<dbReference type="Pfam" id="PF01437">
    <property type="entry name" value="PSI"/>
    <property type="match status" value="1"/>
</dbReference>
<comment type="similarity">
    <text evidence="2">Belongs to the plexin family.</text>
</comment>
<organism evidence="20 21">
    <name type="scientific">Gambusia affinis</name>
    <name type="common">Western mosquitofish</name>
    <name type="synonym">Heterandria affinis</name>
    <dbReference type="NCBI Taxonomy" id="33528"/>
    <lineage>
        <taxon>Eukaryota</taxon>
        <taxon>Metazoa</taxon>
        <taxon>Chordata</taxon>
        <taxon>Craniata</taxon>
        <taxon>Vertebrata</taxon>
        <taxon>Euteleostomi</taxon>
        <taxon>Actinopterygii</taxon>
        <taxon>Neopterygii</taxon>
        <taxon>Teleostei</taxon>
        <taxon>Neoteleostei</taxon>
        <taxon>Acanthomorphata</taxon>
        <taxon>Ovalentaria</taxon>
        <taxon>Atherinomorphae</taxon>
        <taxon>Cyprinodontiformes</taxon>
        <taxon>Poeciliidae</taxon>
        <taxon>Poeciliinae</taxon>
        <taxon>Gambusia</taxon>
    </lineage>
</organism>
<dbReference type="CDD" id="cd01179">
    <property type="entry name" value="IPT_plexin_repeat2"/>
    <property type="match status" value="1"/>
</dbReference>
<dbReference type="Gene3D" id="2.60.40.10">
    <property type="entry name" value="Immunoglobulins"/>
    <property type="match status" value="3"/>
</dbReference>
<evidence type="ECO:0000313" key="21">
    <source>
        <dbReference type="Proteomes" id="UP000250572"/>
    </source>
</evidence>
<dbReference type="CDD" id="cd12790">
    <property type="entry name" value="RasGAP_plexin_A"/>
    <property type="match status" value="1"/>
</dbReference>
<keyword evidence="6" id="KW-0677">Repeat</keyword>
<evidence type="ECO:0000256" key="2">
    <source>
        <dbReference type="ARBA" id="ARBA00010297"/>
    </source>
</evidence>
<evidence type="ECO:0000256" key="11">
    <source>
        <dbReference type="ARBA" id="ARBA00023180"/>
    </source>
</evidence>
<dbReference type="FunFam" id="2.60.40.10:FF:000123">
    <property type="entry name" value="Plexin A1"/>
    <property type="match status" value="1"/>
</dbReference>
<evidence type="ECO:0000256" key="13">
    <source>
        <dbReference type="ARBA" id="ARBA00063740"/>
    </source>
</evidence>
<dbReference type="GO" id="GO:0001763">
    <property type="term" value="P:morphogenesis of a branching structure"/>
    <property type="evidence" value="ECO:0007669"/>
    <property type="project" value="UniProtKB-ARBA"/>
</dbReference>
<dbReference type="EMBL" id="NHOQ01000344">
    <property type="protein sequence ID" value="PWA30785.1"/>
    <property type="molecule type" value="Genomic_DNA"/>
</dbReference>
<dbReference type="InterPro" id="IPR031148">
    <property type="entry name" value="Plexin"/>
</dbReference>
<dbReference type="Proteomes" id="UP000250572">
    <property type="component" value="Unassembled WGS sequence"/>
</dbReference>
<dbReference type="Gene3D" id="1.10.506.10">
    <property type="entry name" value="GTPase Activation - p120gap, domain 1"/>
    <property type="match status" value="2"/>
</dbReference>
<evidence type="ECO:0000259" key="18">
    <source>
        <dbReference type="SMART" id="SM00423"/>
    </source>
</evidence>
<accession>A0A315W507</accession>
<evidence type="ECO:0000256" key="3">
    <source>
        <dbReference type="ARBA" id="ARBA00022475"/>
    </source>
</evidence>
<proteinExistence type="inferred from homology"/>
<sequence length="1544" mass="172492">MHQLDDCADQTVVRCCQVKSHGCGGQQRTNTHEMISSPSHPSPCNPIFRIFFSHTNYLHVLFHSIHKTPLWSLHPSFDIAGTRAVDAQLGAAPALEALKLELAQIRLPLLPLGLSGWGKLLATDRLNSTFLHMSSVSLNLTLNESKSFCGASGSYFCDSRQTGKRVRRGGKTCGKGRQDRESNPRRPRRGLRPPNVGRANPLHHHSTPQYNDCPQILPSTQIYIPAGVMRPITLLAQNLPQPQSGQQNYECIFHIQGSTHSVPALRFNSSSIQCQKTTGGVSLCFTARLRLLGSRGYTRELRNASMQRQERVCSRDAHKTQAGCGGYLWSEGAEWGRSFSVMRSLETAAVRRSCPSKLVLKRLKDLFTHVTVGFLAASTPLLCPHPSSPSSPRQRPVSSPRILRFNPFTRLRARSAYDYEGGGISDLPVDLSVVWNGNFVIDNPFNIQAHLYKCRALRDSCGMCLKADPRFECGWCVQDKKCSLRQECTGGGNPNVPLQLAEGGGWMHATSGNSRCTHPKITKLFPETGPRQGGTRLTIWGENLGLQFRDIQMGVVLGKVPCVPVEQEIVCLLNDATGYRVQEAQVEVCVRACVNDYRALSPRPFTFVTPYFTRVQPSQGPISGGTRVTIEGSYLNAGSSVSVSIGPQPCHFKRRNAREIVCVTPAVLSPSSSSVLVDIDDAELRNPEVRFNYTEDPTVLKIEPDWSIASGGTPLTVSGTNLATIREPKIRAKYGQAESFHNCTVYNNSVMVCLAPSVADSQLGFSDTGTGPDEIGFYMDNVNSLVVVNETFSYYPDPIFEPLSPSGVLELKPTSPLILKGRNLIPAAPGNSRLNYTVLIGETPCVLTLSESQLLCEWPNLTGQHKVTIRAGGFEYSPGTLHIYSDSLLTLPAIIGIGGGGGLLLLVIIAVLIAYKRKSRDADRTLKRLQLQMDNLESRVALECKEAFAELQTDIHELTQELDGAGIPFLDYRTYAMRVLFPGIEDHPVLKEMEVQANVEKALTLFGQLLTKKHFLLTFIRTLEAQRSFSMRDRGNVASLIMTALQGEMEYATGVLKQLLSDLIDRNLESKNHPKLLLRRTESVAEKMLTNWFTFLLYKFLKECAGEPLFMLYCAIKQQMEKGPIDAITGEARYSLSEDKLIRQQIDYKTLTLHCVNPENENASEVTVKCLNCDTITQVKEKLLDAVYKGSPYSQRPKASDMDLEWRQGRMARIILQDEDVTTKIDNDWKRLNTLAHYQVTDGSVIALVPKQNSAYNISNSSTFTKSLSRYESMLRTASSPDSLRSRTPMITPDLESGTKLWHLVKNHDHSDQREGDRGSKMVSEIYLTRLLATKGTLQKFVDDLFETIFSTAHRGSALPLAIKYMFDFLDEQADKHSITDYDVRHTWKSNCLPLRFWVNVIKNPQFVFDIHKNSITDACLSVVAQTFMDSCSTSEHKLGKDSPSNKLLYAKDIPNYKSWVERYYSDISRMPAISDQDMSAYLAEQSRLHLDQFNSMSALHEIYTYIIKYKDEILSALQKDEQSRRQRLRGKLEQVIDTMALAS</sequence>
<dbReference type="GO" id="GO:0017154">
    <property type="term" value="F:semaphorin receptor activity"/>
    <property type="evidence" value="ECO:0007669"/>
    <property type="project" value="InterPro"/>
</dbReference>
<comment type="subunit">
    <text evidence="13">Interacts directly with NRP1 and NRP2. Interacts with PLXN1B. Interacts with FARP2, RND1 and KDR/VEGFR2. Binding of SEMA3A leads to dissociation of FARP2. Interacts with CRMP1, DPYSL2/CRMP2, DPYSL3/CRMP3 and DPYSL4/CRMP4. Interacts (via TIG domains) with TREM2; the interaction mediates SEMA6D binding and signaling through TYROBP.</text>
</comment>
<dbReference type="SUPFAM" id="SSF48350">
    <property type="entry name" value="GTPase activation domain, GAP"/>
    <property type="match status" value="1"/>
</dbReference>
<name>A0A315W507_GAMAF</name>
<feature type="domain" description="IPT/TIG" evidence="19">
    <location>
        <begin position="609"/>
        <end position="694"/>
    </location>
</feature>
<dbReference type="PANTHER" id="PTHR22625:SF35">
    <property type="entry name" value="PLEXIN-A1"/>
    <property type="match status" value="1"/>
</dbReference>
<protein>
    <recommendedName>
        <fullName evidence="14">Plexin-A1</fullName>
    </recommendedName>
</protein>
<gene>
    <name evidence="20" type="ORF">CCH79_00017417</name>
</gene>
<keyword evidence="8 15" id="KW-0175">Coiled coil</keyword>
<dbReference type="InterPro" id="IPR014756">
    <property type="entry name" value="Ig_E-set"/>
</dbReference>
<dbReference type="PANTHER" id="PTHR22625">
    <property type="entry name" value="PLEXIN"/>
    <property type="match status" value="1"/>
</dbReference>
<dbReference type="CDD" id="cd00603">
    <property type="entry name" value="IPT_PCSR"/>
    <property type="match status" value="1"/>
</dbReference>
<dbReference type="GO" id="GO:0007399">
    <property type="term" value="P:nervous system development"/>
    <property type="evidence" value="ECO:0007669"/>
    <property type="project" value="UniProtKB-ARBA"/>
</dbReference>
<evidence type="ECO:0000256" key="16">
    <source>
        <dbReference type="SAM" id="MobiDB-lite"/>
    </source>
</evidence>
<evidence type="ECO:0000256" key="1">
    <source>
        <dbReference type="ARBA" id="ARBA00004251"/>
    </source>
</evidence>
<keyword evidence="21" id="KW-1185">Reference proteome</keyword>
<feature type="domain" description="IPT/TIG" evidence="19">
    <location>
        <begin position="797"/>
        <end position="892"/>
    </location>
</feature>
<dbReference type="SMART" id="SM00429">
    <property type="entry name" value="IPT"/>
    <property type="match status" value="4"/>
</dbReference>
<dbReference type="InterPro" id="IPR013548">
    <property type="entry name" value="Plexin_cytoplasmic_RasGAP_dom"/>
</dbReference>
<dbReference type="GO" id="GO:0002116">
    <property type="term" value="C:semaphorin receptor complex"/>
    <property type="evidence" value="ECO:0007669"/>
    <property type="project" value="TreeGrafter"/>
</dbReference>
<evidence type="ECO:0000256" key="14">
    <source>
        <dbReference type="ARBA" id="ARBA00070714"/>
    </source>
</evidence>
<feature type="transmembrane region" description="Helical" evidence="17">
    <location>
        <begin position="893"/>
        <end position="915"/>
    </location>
</feature>
<keyword evidence="7 17" id="KW-1133">Transmembrane helix</keyword>
<keyword evidence="5" id="KW-0732">Signal</keyword>
<evidence type="ECO:0000256" key="5">
    <source>
        <dbReference type="ARBA" id="ARBA00022729"/>
    </source>
</evidence>
<feature type="domain" description="IPT/TIG" evidence="19">
    <location>
        <begin position="518"/>
        <end position="608"/>
    </location>
</feature>
<comment type="function">
    <text evidence="12">Coreceptor for SEMA3A, SEMA3C, SEMA3F and SEMA6D. Necessary for signaling by class 3 semaphorins and subsequent remodeling of the cytoskeleton. Plays a role in axon guidance, invasive growth and cell migration. Class 3 semaphorins bind to a complex composed of a neuropilin and a plexin. The plexin modulates the affinity of the complex for specific semaphorins, and its cytoplasmic domain is required for the activation of down-stream signaling events in the cytoplasm. Acts as coreceptor of TREM2 for SEMA6D in dendritic cells and is involved in the generation of immune responses and skeletal homeostasis.</text>
</comment>
<dbReference type="FunFam" id="2.60.40.10:FF:001412">
    <property type="entry name" value="Plexin A1a"/>
    <property type="match status" value="1"/>
</dbReference>
<feature type="region of interest" description="Disordered" evidence="16">
    <location>
        <begin position="165"/>
        <end position="211"/>
    </location>
</feature>
<dbReference type="FunFam" id="2.60.40.10:FF:000320">
    <property type="entry name" value="Plexin A1"/>
    <property type="match status" value="1"/>
</dbReference>
<comment type="caution">
    <text evidence="20">The sequence shown here is derived from an EMBL/GenBank/DDBJ whole genome shotgun (WGS) entry which is preliminary data.</text>
</comment>
<dbReference type="FunFam" id="1.10.506.10:FF:000006">
    <property type="entry name" value="Plexin A1"/>
    <property type="match status" value="1"/>
</dbReference>
<keyword evidence="11" id="KW-0325">Glycoprotein</keyword>
<dbReference type="InterPro" id="IPR041362">
    <property type="entry name" value="TIG2_plexin"/>
</dbReference>
<dbReference type="FunFam" id="3.10.20.90:FF:000018">
    <property type="entry name" value="Plexin A2"/>
    <property type="match status" value="1"/>
</dbReference>
<reference evidence="20 21" key="1">
    <citation type="journal article" date="2018" name="G3 (Bethesda)">
        <title>A High-Quality Reference Genome for the Invasive Mosquitofish Gambusia affinis Using a Chicago Library.</title>
        <authorList>
            <person name="Hoffberg S.L."/>
            <person name="Troendle N.J."/>
            <person name="Glenn T.C."/>
            <person name="Mahmud O."/>
            <person name="Louha S."/>
            <person name="Chalopin D."/>
            <person name="Bennetzen J.L."/>
            <person name="Mauricio R."/>
        </authorList>
    </citation>
    <scope>NUCLEOTIDE SEQUENCE [LARGE SCALE GENOMIC DNA]</scope>
    <source>
        <strain evidence="20">NE01/NJP1002.9</strain>
        <tissue evidence="20">Muscle</tissue>
    </source>
</reference>
<feature type="domain" description="IPT/TIG" evidence="19">
    <location>
        <begin position="696"/>
        <end position="795"/>
    </location>
</feature>
<dbReference type="InterPro" id="IPR046800">
    <property type="entry name" value="Plexin_RBD"/>
</dbReference>
<feature type="coiled-coil region" evidence="15">
    <location>
        <begin position="912"/>
        <end position="961"/>
    </location>
</feature>
<keyword evidence="3" id="KW-1003">Cell membrane</keyword>
<evidence type="ECO:0000259" key="19">
    <source>
        <dbReference type="SMART" id="SM00429"/>
    </source>
</evidence>
<dbReference type="CDD" id="cd01181">
    <property type="entry name" value="IPT_plexin_repeat3"/>
    <property type="match status" value="1"/>
</dbReference>
<evidence type="ECO:0000256" key="8">
    <source>
        <dbReference type="ARBA" id="ARBA00023054"/>
    </source>
</evidence>
<dbReference type="InterPro" id="IPR013783">
    <property type="entry name" value="Ig-like_fold"/>
</dbReference>
<evidence type="ECO:0000256" key="9">
    <source>
        <dbReference type="ARBA" id="ARBA00023136"/>
    </source>
</evidence>
<dbReference type="Pfam" id="PF18020">
    <property type="entry name" value="TIG_2"/>
    <property type="match status" value="2"/>
</dbReference>
<keyword evidence="9 17" id="KW-0472">Membrane</keyword>
<dbReference type="GO" id="GO:0030334">
    <property type="term" value="P:regulation of cell migration"/>
    <property type="evidence" value="ECO:0007669"/>
    <property type="project" value="TreeGrafter"/>
</dbReference>
<dbReference type="GO" id="GO:0005886">
    <property type="term" value="C:plasma membrane"/>
    <property type="evidence" value="ECO:0007669"/>
    <property type="project" value="UniProtKB-SubCell"/>
</dbReference>
<dbReference type="Pfam" id="PF20170">
    <property type="entry name" value="Plexin_RBD"/>
    <property type="match status" value="1"/>
</dbReference>
<dbReference type="SUPFAM" id="SSF81296">
    <property type="entry name" value="E set domains"/>
    <property type="match status" value="4"/>
</dbReference>
<evidence type="ECO:0000256" key="17">
    <source>
        <dbReference type="SAM" id="Phobius"/>
    </source>
</evidence>
<dbReference type="InterPro" id="IPR016201">
    <property type="entry name" value="PSI"/>
</dbReference>
<evidence type="ECO:0000256" key="7">
    <source>
        <dbReference type="ARBA" id="ARBA00022989"/>
    </source>
</evidence>
<dbReference type="CDD" id="cd01180">
    <property type="entry name" value="IPT_plexin_repeat1"/>
    <property type="match status" value="1"/>
</dbReference>
<dbReference type="Pfam" id="PF01833">
    <property type="entry name" value="TIG"/>
    <property type="match status" value="4"/>
</dbReference>
<dbReference type="STRING" id="33528.ENSGAFP00000023242"/>
<dbReference type="SUPFAM" id="SSF103575">
    <property type="entry name" value="Plexin repeat"/>
    <property type="match status" value="1"/>
</dbReference>
<evidence type="ECO:0000256" key="12">
    <source>
        <dbReference type="ARBA" id="ARBA00054048"/>
    </source>
</evidence>
<dbReference type="InterPro" id="IPR008936">
    <property type="entry name" value="Rho_GTPase_activation_prot"/>
</dbReference>
<keyword evidence="10" id="KW-1015">Disulfide bond</keyword>
<evidence type="ECO:0000313" key="20">
    <source>
        <dbReference type="EMBL" id="PWA30785.1"/>
    </source>
</evidence>
<dbReference type="InterPro" id="IPR002909">
    <property type="entry name" value="IPT_dom"/>
</dbReference>
<dbReference type="InterPro" id="IPR002165">
    <property type="entry name" value="Plexin_repeat"/>
</dbReference>